<organism evidence="2 3">
    <name type="scientific">Scheffersomyces spartinae</name>
    <dbReference type="NCBI Taxonomy" id="45513"/>
    <lineage>
        <taxon>Eukaryota</taxon>
        <taxon>Fungi</taxon>
        <taxon>Dikarya</taxon>
        <taxon>Ascomycota</taxon>
        <taxon>Saccharomycotina</taxon>
        <taxon>Pichiomycetes</taxon>
        <taxon>Debaryomycetaceae</taxon>
        <taxon>Scheffersomyces</taxon>
    </lineage>
</organism>
<dbReference type="PANTHER" id="PTHR28268">
    <property type="entry name" value="MICOS SUBUNIT MIC26"/>
    <property type="match status" value="1"/>
</dbReference>
<dbReference type="GO" id="GO:0044284">
    <property type="term" value="C:mitochondrial crista junction"/>
    <property type="evidence" value="ECO:0007669"/>
    <property type="project" value="TreeGrafter"/>
</dbReference>
<reference evidence="2" key="1">
    <citation type="submission" date="2021-03" db="EMBL/GenBank/DDBJ databases">
        <authorList>
            <person name="Palmer J.M."/>
        </authorList>
    </citation>
    <scope>NUCLEOTIDE SEQUENCE</scope>
    <source>
        <strain evidence="2">ARV_011</strain>
    </source>
</reference>
<keyword evidence="1" id="KW-0999">Mitochondrion inner membrane</keyword>
<dbReference type="PANTHER" id="PTHR28268:SF1">
    <property type="entry name" value="MICOS SUBUNIT MIC26"/>
    <property type="match status" value="1"/>
</dbReference>
<dbReference type="InterPro" id="IPR019166">
    <property type="entry name" value="MIC26/MIC27"/>
</dbReference>
<comment type="function">
    <text evidence="1">Component of the MICOS complex, a large protein complex of the mitochondrial inner membrane that plays crucial roles in the maintenance of crista junctions, inner membrane architecture, and formation of contact sites to the outer membrane.</text>
</comment>
<comment type="caution">
    <text evidence="2">The sequence shown here is derived from an EMBL/GenBank/DDBJ whole genome shotgun (WGS) entry which is preliminary data.</text>
</comment>
<proteinExistence type="predicted"/>
<protein>
    <recommendedName>
        <fullName evidence="1">MICOS complex subunit</fullName>
    </recommendedName>
</protein>
<comment type="subcellular location">
    <subcellularLocation>
        <location evidence="1">Mitochondrion inner membrane</location>
    </subcellularLocation>
</comment>
<dbReference type="GeneID" id="66117526"/>
<keyword evidence="1" id="KW-0472">Membrane</keyword>
<keyword evidence="3" id="KW-1185">Reference proteome</keyword>
<dbReference type="RefSeq" id="XP_043050586.1">
    <property type="nucleotide sequence ID" value="XM_043194835.1"/>
</dbReference>
<dbReference type="InterPro" id="IPR033181">
    <property type="entry name" value="Mic26_fungi"/>
</dbReference>
<evidence type="ECO:0000256" key="1">
    <source>
        <dbReference type="RuleBase" id="RU363021"/>
    </source>
</evidence>
<dbReference type="GO" id="GO:0042407">
    <property type="term" value="P:cristae formation"/>
    <property type="evidence" value="ECO:0007669"/>
    <property type="project" value="InterPro"/>
</dbReference>
<sequence length="209" mass="23599">MGKRSFYEDDSDVISIPGLATAIPEDLKAKEGAHGEVSFVDGMTVRTSPYLEKYANEVRYYVHDKYTIIAAELATQRLALRQEWNSVTSFLNNDLIKDPLLPNSIYILTITLLGSIAARNRGLPLRFLTPAVFGTGAVAYYAPNTFNATKSHLCQLERENLPELYQQQQQLKSQWDALKDKGDRLSAQLEAELQNSVHQTRAFIKDLFK</sequence>
<dbReference type="Pfam" id="PF09769">
    <property type="entry name" value="ApoO"/>
    <property type="match status" value="1"/>
</dbReference>
<dbReference type="EMBL" id="JAHMUF010000005">
    <property type="protein sequence ID" value="KAG7195039.1"/>
    <property type="molecule type" value="Genomic_DNA"/>
</dbReference>
<dbReference type="Proteomes" id="UP000790833">
    <property type="component" value="Unassembled WGS sequence"/>
</dbReference>
<gene>
    <name evidence="2" type="ORF">KQ657_004152</name>
</gene>
<dbReference type="AlphaFoldDB" id="A0A9P7VCZ2"/>
<evidence type="ECO:0000313" key="2">
    <source>
        <dbReference type="EMBL" id="KAG7195039.1"/>
    </source>
</evidence>
<dbReference type="GO" id="GO:0061617">
    <property type="term" value="C:MICOS complex"/>
    <property type="evidence" value="ECO:0007669"/>
    <property type="project" value="UniProtKB-UniRule"/>
</dbReference>
<accession>A0A9P7VCZ2</accession>
<evidence type="ECO:0000313" key="3">
    <source>
        <dbReference type="Proteomes" id="UP000790833"/>
    </source>
</evidence>
<dbReference type="OrthoDB" id="2399148at2759"/>
<name>A0A9P7VCZ2_9ASCO</name>
<comment type="subunit">
    <text evidence="1">Component of the mitochondrial contact site and cristae organizing system (MICOS) complex.</text>
</comment>
<keyword evidence="1" id="KW-0496">Mitochondrion</keyword>